<evidence type="ECO:0000256" key="3">
    <source>
        <dbReference type="ARBA" id="ARBA00012646"/>
    </source>
</evidence>
<dbReference type="Pfam" id="PF00328">
    <property type="entry name" value="His_Phos_2"/>
    <property type="match status" value="2"/>
</dbReference>
<dbReference type="SUPFAM" id="SSF53254">
    <property type="entry name" value="Phosphoglycerate mutase-like"/>
    <property type="match status" value="2"/>
</dbReference>
<name>A0AAN7Q5X1_9COLE</name>
<evidence type="ECO:0000256" key="5">
    <source>
        <dbReference type="ARBA" id="ARBA00022801"/>
    </source>
</evidence>
<keyword evidence="9" id="KW-1185">Reference proteome</keyword>
<protein>
    <recommendedName>
        <fullName evidence="3">acid phosphatase</fullName>
        <ecNumber evidence="3">3.1.3.2</ecNumber>
    </recommendedName>
</protein>
<dbReference type="EMBL" id="JARPUR010000002">
    <property type="protein sequence ID" value="KAK4881240.1"/>
    <property type="molecule type" value="Genomic_DNA"/>
</dbReference>
<accession>A0AAN7Q5X1</accession>
<evidence type="ECO:0000256" key="1">
    <source>
        <dbReference type="ARBA" id="ARBA00000032"/>
    </source>
</evidence>
<comment type="caution">
    <text evidence="8">The sequence shown here is derived from an EMBL/GenBank/DDBJ whole genome shotgun (WGS) entry which is preliminary data.</text>
</comment>
<keyword evidence="4" id="KW-0732">Signal</keyword>
<comment type="catalytic activity">
    <reaction evidence="1">
        <text>a phosphate monoester + H2O = an alcohol + phosphate</text>
        <dbReference type="Rhea" id="RHEA:15017"/>
        <dbReference type="ChEBI" id="CHEBI:15377"/>
        <dbReference type="ChEBI" id="CHEBI:30879"/>
        <dbReference type="ChEBI" id="CHEBI:43474"/>
        <dbReference type="ChEBI" id="CHEBI:67140"/>
        <dbReference type="EC" id="3.1.3.2"/>
    </reaction>
</comment>
<dbReference type="Gene3D" id="3.40.50.1240">
    <property type="entry name" value="Phosphoglycerate mutase-like"/>
    <property type="match status" value="2"/>
</dbReference>
<dbReference type="AlphaFoldDB" id="A0AAN7Q5X1"/>
<comment type="similarity">
    <text evidence="2">Belongs to the histidine acid phosphatase family.</text>
</comment>
<dbReference type="InterPro" id="IPR050645">
    <property type="entry name" value="Histidine_acid_phosphatase"/>
</dbReference>
<reference evidence="9" key="1">
    <citation type="submission" date="2023-01" db="EMBL/GenBank/DDBJ databases">
        <title>Key to firefly adult light organ development and bioluminescence: homeobox transcription factors regulate luciferase expression and transportation to peroxisome.</title>
        <authorList>
            <person name="Fu X."/>
        </authorList>
    </citation>
    <scope>NUCLEOTIDE SEQUENCE [LARGE SCALE GENOMIC DNA]</scope>
</reference>
<dbReference type="PANTHER" id="PTHR11567:SF211">
    <property type="entry name" value="PROSTATIC ACID PHOSPHATASE"/>
    <property type="match status" value="1"/>
</dbReference>
<dbReference type="InterPro" id="IPR029033">
    <property type="entry name" value="His_PPase_superfam"/>
</dbReference>
<dbReference type="EC" id="3.1.3.2" evidence="3"/>
<proteinExistence type="inferred from homology"/>
<evidence type="ECO:0000313" key="9">
    <source>
        <dbReference type="Proteomes" id="UP001353858"/>
    </source>
</evidence>
<dbReference type="PANTHER" id="PTHR11567">
    <property type="entry name" value="ACID PHOSPHATASE-RELATED"/>
    <property type="match status" value="1"/>
</dbReference>
<evidence type="ECO:0000313" key="8">
    <source>
        <dbReference type="EMBL" id="KAK4881240.1"/>
    </source>
</evidence>
<sequence>MREYNLGEVLNKKYSKFLGMYVPEQVDAWSTDTNRTKMSLLLVLAALYPPNSPLNWNNELNWQPIPYNIIQLTDHRIGVPQWICKRHTLLYKKYKQTDAGLAIVAKYSPKYDYISQHTGMHVKTIFDLYSLYFALTIEKELGFVLPEWADEIYPSYLENAAIDFYVSTTNTTEMAKLSGGFMQQFLVDTFTQKISNTMHPPDKKIIIYSAHEFNIAVFLRSLNVFTRHFPPYGSCVMLELHLINGVYGIKNNKRSSKTTNKKTLKNSHWNQDLHLLRSLLRVLIPKMSSYICTFLLVLSLYFANGISDDQSTLQFVFTMFRHGFRTNDLYNIYPKDPYRNETYYPYGYGQLTNRGKMREYNLGKLLNRKYSKFLGMYVPEQVDAWTTDTNRTKMSLLLVLAGLYPANSPLNWNNKLNWQPIPYNIIQLTDHRIGLAQMICKRHALLYEKYKQSDAGLAMVAKYSPKYDYVSQHSGMNIKTIFDLYSLYFALTIEKELGFVLPEWTDEIFPSYLENAAIDFYVSTTETSEMTKLSGGFMQQFLVDTFTQKISNTMNPPDKKIIIYSAHEFNIAIFLRTLNVFTRHFPPYGSCVMLELHLINGVYGIKLFHQDWTTPIPKLLTIPGCGSFCPFEQFKNIISPILARDSSTTCNQIDDI</sequence>
<keyword evidence="5" id="KW-0378">Hydrolase</keyword>
<evidence type="ECO:0000256" key="6">
    <source>
        <dbReference type="ARBA" id="ARBA00023157"/>
    </source>
</evidence>
<organism evidence="8 9">
    <name type="scientific">Aquatica leii</name>
    <dbReference type="NCBI Taxonomy" id="1421715"/>
    <lineage>
        <taxon>Eukaryota</taxon>
        <taxon>Metazoa</taxon>
        <taxon>Ecdysozoa</taxon>
        <taxon>Arthropoda</taxon>
        <taxon>Hexapoda</taxon>
        <taxon>Insecta</taxon>
        <taxon>Pterygota</taxon>
        <taxon>Neoptera</taxon>
        <taxon>Endopterygota</taxon>
        <taxon>Coleoptera</taxon>
        <taxon>Polyphaga</taxon>
        <taxon>Elateriformia</taxon>
        <taxon>Elateroidea</taxon>
        <taxon>Lampyridae</taxon>
        <taxon>Luciolinae</taxon>
        <taxon>Aquatica</taxon>
    </lineage>
</organism>
<evidence type="ECO:0000256" key="4">
    <source>
        <dbReference type="ARBA" id="ARBA00022729"/>
    </source>
</evidence>
<dbReference type="GO" id="GO:0003993">
    <property type="term" value="F:acid phosphatase activity"/>
    <property type="evidence" value="ECO:0007669"/>
    <property type="project" value="UniProtKB-EC"/>
</dbReference>
<keyword evidence="6" id="KW-1015">Disulfide bond</keyword>
<dbReference type="InterPro" id="IPR000560">
    <property type="entry name" value="His_Pase_clade-2"/>
</dbReference>
<evidence type="ECO:0000256" key="2">
    <source>
        <dbReference type="ARBA" id="ARBA00005375"/>
    </source>
</evidence>
<dbReference type="Proteomes" id="UP001353858">
    <property type="component" value="Unassembled WGS sequence"/>
</dbReference>
<evidence type="ECO:0000256" key="7">
    <source>
        <dbReference type="ARBA" id="ARBA00023180"/>
    </source>
</evidence>
<dbReference type="CDD" id="cd07061">
    <property type="entry name" value="HP_HAP_like"/>
    <property type="match status" value="2"/>
</dbReference>
<gene>
    <name evidence="8" type="ORF">RN001_004559</name>
</gene>
<keyword evidence="7" id="KW-0325">Glycoprotein</keyword>